<dbReference type="SUPFAM" id="SSF55174">
    <property type="entry name" value="Alpha-L RNA-binding motif"/>
    <property type="match status" value="1"/>
</dbReference>
<keyword evidence="3 7" id="KW-0413">Isomerase</keyword>
<evidence type="ECO:0000256" key="2">
    <source>
        <dbReference type="ARBA" id="ARBA00008348"/>
    </source>
</evidence>
<evidence type="ECO:0000256" key="5">
    <source>
        <dbReference type="ARBA" id="ARBA00036535"/>
    </source>
</evidence>
<dbReference type="InterPro" id="IPR020103">
    <property type="entry name" value="PsdUridine_synth_cat_dom_sf"/>
</dbReference>
<name>A0A506UBP8_9HYPH</name>
<dbReference type="SUPFAM" id="SSF55120">
    <property type="entry name" value="Pseudouridine synthase"/>
    <property type="match status" value="1"/>
</dbReference>
<dbReference type="InterPro" id="IPR000748">
    <property type="entry name" value="PsdUridine_synth_RsuA/RluB/E/F"/>
</dbReference>
<dbReference type="OrthoDB" id="9807213at2"/>
<evidence type="ECO:0000259" key="9">
    <source>
        <dbReference type="SMART" id="SM00363"/>
    </source>
</evidence>
<comment type="similarity">
    <text evidence="2 7">Belongs to the pseudouridine synthase RsuA family.</text>
</comment>
<comment type="catalytic activity">
    <reaction evidence="5">
        <text>uridine(2604) in 23S rRNA = pseudouridine(2604) in 23S rRNA</text>
        <dbReference type="Rhea" id="RHEA:38875"/>
        <dbReference type="Rhea" id="RHEA-COMP:10093"/>
        <dbReference type="Rhea" id="RHEA-COMP:10094"/>
        <dbReference type="ChEBI" id="CHEBI:65314"/>
        <dbReference type="ChEBI" id="CHEBI:65315"/>
        <dbReference type="EC" id="5.4.99.21"/>
    </reaction>
</comment>
<dbReference type="PROSITE" id="PS01149">
    <property type="entry name" value="PSI_RSU"/>
    <property type="match status" value="1"/>
</dbReference>
<dbReference type="InterPro" id="IPR018496">
    <property type="entry name" value="PsdUridine_synth_RsuA/RluB_CS"/>
</dbReference>
<keyword evidence="11" id="KW-1185">Reference proteome</keyword>
<organism evidence="10 11">
    <name type="scientific">Martelella alba</name>
    <dbReference type="NCBI Taxonomy" id="2590451"/>
    <lineage>
        <taxon>Bacteria</taxon>
        <taxon>Pseudomonadati</taxon>
        <taxon>Pseudomonadota</taxon>
        <taxon>Alphaproteobacteria</taxon>
        <taxon>Hyphomicrobiales</taxon>
        <taxon>Aurantimonadaceae</taxon>
        <taxon>Martelella</taxon>
    </lineage>
</organism>
<evidence type="ECO:0000256" key="4">
    <source>
        <dbReference type="ARBA" id="ARBA00036390"/>
    </source>
</evidence>
<dbReference type="EC" id="5.4.99.-" evidence="7"/>
<dbReference type="PANTHER" id="PTHR47683:SF2">
    <property type="entry name" value="RNA-BINDING S4 DOMAIN-CONTAINING PROTEIN"/>
    <property type="match status" value="1"/>
</dbReference>
<protein>
    <recommendedName>
        <fullName evidence="7">Pseudouridine synthase</fullName>
        <ecNumber evidence="7">5.4.99.-</ecNumber>
    </recommendedName>
</protein>
<dbReference type="NCBIfam" id="TIGR00093">
    <property type="entry name" value="pseudouridine synthase"/>
    <property type="match status" value="1"/>
</dbReference>
<comment type="caution">
    <text evidence="10">The sequence shown here is derived from an EMBL/GenBank/DDBJ whole genome shotgun (WGS) entry which is preliminary data.</text>
</comment>
<dbReference type="InterPro" id="IPR036986">
    <property type="entry name" value="S4_RNA-bd_sf"/>
</dbReference>
<dbReference type="InterPro" id="IPR042092">
    <property type="entry name" value="PsdUridine_s_RsuA/RluB/E/F_cat"/>
</dbReference>
<evidence type="ECO:0000313" key="11">
    <source>
        <dbReference type="Proteomes" id="UP000318801"/>
    </source>
</evidence>
<dbReference type="Pfam" id="PF00849">
    <property type="entry name" value="PseudoU_synth_2"/>
    <property type="match status" value="1"/>
</dbReference>
<dbReference type="Gene3D" id="3.10.290.10">
    <property type="entry name" value="RNA-binding S4 domain"/>
    <property type="match status" value="1"/>
</dbReference>
<dbReference type="Gene3D" id="3.30.70.1560">
    <property type="entry name" value="Alpha-L RNA-binding motif"/>
    <property type="match status" value="1"/>
</dbReference>
<dbReference type="AlphaFoldDB" id="A0A506UBP8"/>
<dbReference type="PROSITE" id="PS50889">
    <property type="entry name" value="S4"/>
    <property type="match status" value="1"/>
</dbReference>
<feature type="region of interest" description="Disordered" evidence="8">
    <location>
        <begin position="1"/>
        <end position="28"/>
    </location>
</feature>
<dbReference type="CDD" id="cd02870">
    <property type="entry name" value="PseudoU_synth_RsuA_like"/>
    <property type="match status" value="1"/>
</dbReference>
<evidence type="ECO:0000256" key="8">
    <source>
        <dbReference type="SAM" id="MobiDB-lite"/>
    </source>
</evidence>
<gene>
    <name evidence="10" type="ORF">FJU08_15315</name>
</gene>
<dbReference type="PANTHER" id="PTHR47683">
    <property type="entry name" value="PSEUDOURIDINE SYNTHASE FAMILY PROTEIN-RELATED"/>
    <property type="match status" value="1"/>
</dbReference>
<dbReference type="Proteomes" id="UP000318801">
    <property type="component" value="Unassembled WGS sequence"/>
</dbReference>
<accession>A0A506UBP8</accession>
<evidence type="ECO:0000256" key="1">
    <source>
        <dbReference type="ARBA" id="ARBA00000073"/>
    </source>
</evidence>
<feature type="domain" description="RNA-binding S4" evidence="9">
    <location>
        <begin position="29"/>
        <end position="87"/>
    </location>
</feature>
<comment type="catalytic activity">
    <reaction evidence="1">
        <text>a uridine in RNA = a pseudouridine in RNA</text>
        <dbReference type="Rhea" id="RHEA:48348"/>
        <dbReference type="Rhea" id="RHEA-COMP:12068"/>
        <dbReference type="Rhea" id="RHEA-COMP:12069"/>
        <dbReference type="ChEBI" id="CHEBI:65314"/>
        <dbReference type="ChEBI" id="CHEBI:65315"/>
    </reaction>
</comment>
<proteinExistence type="inferred from homology"/>
<dbReference type="GO" id="GO:0000455">
    <property type="term" value="P:enzyme-directed rRNA pseudouridine synthesis"/>
    <property type="evidence" value="ECO:0007669"/>
    <property type="project" value="UniProtKB-ARBA"/>
</dbReference>
<keyword evidence="6" id="KW-0694">RNA-binding</keyword>
<dbReference type="RefSeq" id="WP_141149891.1">
    <property type="nucleotide sequence ID" value="NZ_VHLG01000010.1"/>
</dbReference>
<dbReference type="InterPro" id="IPR006145">
    <property type="entry name" value="PsdUridine_synth_RsuA/RluA"/>
</dbReference>
<dbReference type="Gene3D" id="3.30.70.580">
    <property type="entry name" value="Pseudouridine synthase I, catalytic domain, N-terminal subdomain"/>
    <property type="match status" value="1"/>
</dbReference>
<dbReference type="GO" id="GO:0003723">
    <property type="term" value="F:RNA binding"/>
    <property type="evidence" value="ECO:0007669"/>
    <property type="project" value="UniProtKB-KW"/>
</dbReference>
<dbReference type="SMART" id="SM00363">
    <property type="entry name" value="S4"/>
    <property type="match status" value="1"/>
</dbReference>
<dbReference type="EMBL" id="VHLG01000010">
    <property type="protein sequence ID" value="TPW29217.1"/>
    <property type="molecule type" value="Genomic_DNA"/>
</dbReference>
<evidence type="ECO:0000313" key="10">
    <source>
        <dbReference type="EMBL" id="TPW29217.1"/>
    </source>
</evidence>
<evidence type="ECO:0000256" key="7">
    <source>
        <dbReference type="RuleBase" id="RU003887"/>
    </source>
</evidence>
<comment type="catalytic activity">
    <reaction evidence="4">
        <text>uridine(35) in tRNA(Tyr) = pseudouridine(35) in tRNA(Tyr)</text>
        <dbReference type="Rhea" id="RHEA:60556"/>
        <dbReference type="Rhea" id="RHEA-COMP:15607"/>
        <dbReference type="Rhea" id="RHEA-COMP:15608"/>
        <dbReference type="ChEBI" id="CHEBI:65314"/>
        <dbReference type="ChEBI" id="CHEBI:65315"/>
    </reaction>
</comment>
<evidence type="ECO:0000256" key="6">
    <source>
        <dbReference type="PROSITE-ProRule" id="PRU00182"/>
    </source>
</evidence>
<sequence length="269" mass="29278">MKDRRKRLSPGRAPAQKPAPRPPASGKRATLARALSKRGFCSRSQAERLVADGRVSLDGRVITSPETWVDIETARISVDGTPVHAEKPVYLMLNKPRGLVTTRHDPEGRETVYACLTDYAGTHISPVGRLDKASEGLLLFTNDTVLAQALLDPETHVAKIYHVQVDCVADDALVEKLVAGITHDGEFLTAAAVRILRGGEKNSWLSITLEEGRNRQIRRMLEALGIACLRLLRVAIGDITLGDLEKGAVRPLSEAEIATLRQGTGLSKQ</sequence>
<dbReference type="GO" id="GO:0160138">
    <property type="term" value="F:23S rRNA pseudouridine(2604) synthase activity"/>
    <property type="evidence" value="ECO:0007669"/>
    <property type="project" value="UniProtKB-EC"/>
</dbReference>
<dbReference type="InterPro" id="IPR050343">
    <property type="entry name" value="RsuA_PseudoU_synthase"/>
</dbReference>
<reference evidence="10 11" key="1">
    <citation type="submission" date="2019-06" db="EMBL/GenBank/DDBJ databases">
        <authorList>
            <person name="Li M."/>
        </authorList>
    </citation>
    <scope>NUCLEOTIDE SEQUENCE [LARGE SCALE GENOMIC DNA]</scope>
    <source>
        <strain evidence="10 11">BGMRC2036</strain>
    </source>
</reference>
<evidence type="ECO:0000256" key="3">
    <source>
        <dbReference type="ARBA" id="ARBA00023235"/>
    </source>
</evidence>
<dbReference type="InterPro" id="IPR002942">
    <property type="entry name" value="S4_RNA-bd"/>
</dbReference>
<dbReference type="InterPro" id="IPR020094">
    <property type="entry name" value="TruA/RsuA/RluB/E/F_N"/>
</dbReference>
<dbReference type="Pfam" id="PF01479">
    <property type="entry name" value="S4"/>
    <property type="match status" value="1"/>
</dbReference>
<dbReference type="CDD" id="cd00165">
    <property type="entry name" value="S4"/>
    <property type="match status" value="1"/>
</dbReference>